<feature type="region of interest" description="Disordered" evidence="1">
    <location>
        <begin position="44"/>
        <end position="65"/>
    </location>
</feature>
<accession>A0A845LYP9</accession>
<protein>
    <submittedName>
        <fullName evidence="2">DUF3035 domain-containing protein</fullName>
    </submittedName>
</protein>
<dbReference type="Pfam" id="PF11233">
    <property type="entry name" value="DUF3035"/>
    <property type="match status" value="1"/>
</dbReference>
<dbReference type="PROSITE" id="PS51257">
    <property type="entry name" value="PROKAR_LIPOPROTEIN"/>
    <property type="match status" value="1"/>
</dbReference>
<keyword evidence="3" id="KW-1185">Reference proteome</keyword>
<evidence type="ECO:0000313" key="2">
    <source>
        <dbReference type="EMBL" id="MZR11909.1"/>
    </source>
</evidence>
<evidence type="ECO:0000256" key="1">
    <source>
        <dbReference type="SAM" id="MobiDB-lite"/>
    </source>
</evidence>
<evidence type="ECO:0000313" key="3">
    <source>
        <dbReference type="Proteomes" id="UP000467322"/>
    </source>
</evidence>
<comment type="caution">
    <text evidence="2">The sequence shown here is derived from an EMBL/GenBank/DDBJ whole genome shotgun (WGS) entry which is preliminary data.</text>
</comment>
<sequence length="170" mass="18543">MKFGLSVVALGLLSACADEDPKLMNIRTDTPDEFSIMPNKPLEQPEDYAALPAPTPGGTNRADVNPQADAVAALGGNPEAVTSTRANAGEGTLLAHAQRYGANPNIRQVLAEEDAEYRRENNGRLLERLFNVSVYYDSYAQQSLDQHRELDRLRAAGVYTPSAPPDPERY</sequence>
<reference evidence="2 3" key="1">
    <citation type="submission" date="2019-12" db="EMBL/GenBank/DDBJ databases">
        <title>Maritimibacter sp. nov. sp. isolated from sea sand.</title>
        <authorList>
            <person name="Kim J."/>
            <person name="Jeong S.E."/>
            <person name="Jung H.S."/>
            <person name="Jeon C.O."/>
        </authorList>
    </citation>
    <scope>NUCLEOTIDE SEQUENCE [LARGE SCALE GENOMIC DNA]</scope>
    <source>
        <strain evidence="2 3">DP07</strain>
    </source>
</reference>
<gene>
    <name evidence="2" type="ORF">GQE99_02620</name>
</gene>
<organism evidence="2 3">
    <name type="scientific">Maritimibacter harenae</name>
    <dbReference type="NCBI Taxonomy" id="2606218"/>
    <lineage>
        <taxon>Bacteria</taxon>
        <taxon>Pseudomonadati</taxon>
        <taxon>Pseudomonadota</taxon>
        <taxon>Alphaproteobacteria</taxon>
        <taxon>Rhodobacterales</taxon>
        <taxon>Roseobacteraceae</taxon>
        <taxon>Maritimibacter</taxon>
    </lineage>
</organism>
<dbReference type="Proteomes" id="UP000467322">
    <property type="component" value="Unassembled WGS sequence"/>
</dbReference>
<dbReference type="EMBL" id="WTUX01000006">
    <property type="protein sequence ID" value="MZR11909.1"/>
    <property type="molecule type" value="Genomic_DNA"/>
</dbReference>
<dbReference type="InterPro" id="IPR021395">
    <property type="entry name" value="DUF3035"/>
</dbReference>
<dbReference type="AlphaFoldDB" id="A0A845LYP9"/>
<proteinExistence type="predicted"/>
<name>A0A845LYP9_9RHOB</name>